<dbReference type="Gene3D" id="3.10.450.160">
    <property type="entry name" value="inner membrane protein cigr"/>
    <property type="match status" value="1"/>
</dbReference>
<dbReference type="OrthoDB" id="7205329at2"/>
<comment type="caution">
    <text evidence="3">The sequence shown here is derived from an EMBL/GenBank/DDBJ whole genome shotgun (WGS) entry which is preliminary data.</text>
</comment>
<evidence type="ECO:0000256" key="2">
    <source>
        <dbReference type="SAM" id="SignalP"/>
    </source>
</evidence>
<evidence type="ECO:0008006" key="5">
    <source>
        <dbReference type="Google" id="ProtNLM"/>
    </source>
</evidence>
<keyword evidence="4" id="KW-1185">Reference proteome</keyword>
<feature type="compositionally biased region" description="Basic and acidic residues" evidence="1">
    <location>
        <begin position="35"/>
        <end position="51"/>
    </location>
</feature>
<dbReference type="InterPro" id="IPR024572">
    <property type="entry name" value="RcnB"/>
</dbReference>
<dbReference type="AlphaFoldDB" id="A0A369VUP1"/>
<name>A0A369VUP1_9SPHN</name>
<proteinExistence type="predicted"/>
<evidence type="ECO:0000313" key="3">
    <source>
        <dbReference type="EMBL" id="RDE05375.1"/>
    </source>
</evidence>
<feature type="region of interest" description="Disordered" evidence="1">
    <location>
        <begin position="21"/>
        <end position="200"/>
    </location>
</feature>
<protein>
    <recommendedName>
        <fullName evidence="5">Nickel/cobalt transporter regulator</fullName>
    </recommendedName>
</protein>
<reference evidence="3 4" key="1">
    <citation type="submission" date="2018-07" db="EMBL/GenBank/DDBJ databases">
        <title>a novel species of Sphingomonas isolated from the rhizosphere soil of Araceae plant.</title>
        <authorList>
            <person name="Zhiyong W."/>
            <person name="Qinglan Z."/>
            <person name="Zhiwei F."/>
            <person name="Ding X."/>
            <person name="Gejiao W."/>
            <person name="Shixue Z."/>
        </authorList>
    </citation>
    <scope>NUCLEOTIDE SEQUENCE [LARGE SCALE GENOMIC DNA]</scope>
    <source>
        <strain evidence="3 4">WZY 27</strain>
    </source>
</reference>
<evidence type="ECO:0000256" key="1">
    <source>
        <dbReference type="SAM" id="MobiDB-lite"/>
    </source>
</evidence>
<accession>A0A369VUP1</accession>
<dbReference type="EMBL" id="QQNB01000002">
    <property type="protein sequence ID" value="RDE05375.1"/>
    <property type="molecule type" value="Genomic_DNA"/>
</dbReference>
<feature type="signal peptide" evidence="2">
    <location>
        <begin position="1"/>
        <end position="21"/>
    </location>
</feature>
<gene>
    <name evidence="3" type="ORF">DVW87_08935</name>
</gene>
<feature type="compositionally biased region" description="Basic and acidic residues" evidence="1">
    <location>
        <begin position="189"/>
        <end position="200"/>
    </location>
</feature>
<dbReference type="Proteomes" id="UP000253918">
    <property type="component" value="Unassembled WGS sequence"/>
</dbReference>
<organism evidence="3 4">
    <name type="scientific">Sphingomonas aracearum</name>
    <dbReference type="NCBI Taxonomy" id="2283317"/>
    <lineage>
        <taxon>Bacteria</taxon>
        <taxon>Pseudomonadati</taxon>
        <taxon>Pseudomonadota</taxon>
        <taxon>Alphaproteobacteria</taxon>
        <taxon>Sphingomonadales</taxon>
        <taxon>Sphingomonadaceae</taxon>
        <taxon>Sphingomonas</taxon>
    </lineage>
</organism>
<feature type="compositionally biased region" description="Polar residues" evidence="1">
    <location>
        <begin position="23"/>
        <end position="33"/>
    </location>
</feature>
<evidence type="ECO:0000313" key="4">
    <source>
        <dbReference type="Proteomes" id="UP000253918"/>
    </source>
</evidence>
<feature type="chain" id="PRO_5017043221" description="Nickel/cobalt transporter regulator" evidence="2">
    <location>
        <begin position="22"/>
        <end position="323"/>
    </location>
</feature>
<sequence length="323" mass="36405">MRISLLAALMAAAIVPVPALAQDSANGTPNSGLSRRGEWRAMREAAGERPRPVPAPAAPGNTGGSPPATRPQWQRSAGGDAPGRGDWQRPDRGLGGRPNFQQPGPGDGTRPNWQRPNAQRPAPGSERPNWQRPSGNGFNRADRPGGDRPGFQRPDGNGFNRPGGPGASRPGFQRPDRAVGGRPDWTRPAPDRGAARHDWTRSGADWRDGVRDRWDTRDRMEWNRNWRRDSRYDYGRYRAQNRSLYRLPLYYAPSSWSYGYRRFGIGFTLSSILFDQSYWIDDPISYRLPPAYGPYRWVRYYNDALLVDVRSGQVVDAIYDIFW</sequence>
<dbReference type="Pfam" id="PF11776">
    <property type="entry name" value="RcnB"/>
    <property type="match status" value="1"/>
</dbReference>
<keyword evidence="2" id="KW-0732">Signal</keyword>